<evidence type="ECO:0000256" key="1">
    <source>
        <dbReference type="SAM" id="MobiDB-lite"/>
    </source>
</evidence>
<name>A0A6C2C8K2_9LACO</name>
<comment type="caution">
    <text evidence="3">The sequence shown here is derived from an EMBL/GenBank/DDBJ whole genome shotgun (WGS) entry which is preliminary data.</text>
</comment>
<dbReference type="RefSeq" id="WP_148622465.1">
    <property type="nucleotide sequence ID" value="NZ_SDGZ01000013.1"/>
</dbReference>
<reference evidence="3 4" key="1">
    <citation type="submission" date="2019-01" db="EMBL/GenBank/DDBJ databases">
        <title>Weissella sp. nov., a novel lactic acid bacterium isolated from animal feces.</title>
        <authorList>
            <person name="Wang L.-T."/>
        </authorList>
    </citation>
    <scope>NUCLEOTIDE SEQUENCE [LARGE SCALE GENOMIC DNA]</scope>
    <source>
        <strain evidence="3 4">8H-2</strain>
    </source>
</reference>
<dbReference type="Pfam" id="PF01476">
    <property type="entry name" value="LysM"/>
    <property type="match status" value="1"/>
</dbReference>
<accession>A0A6C2C8K2</accession>
<dbReference type="CDD" id="cd12935">
    <property type="entry name" value="LEM_like"/>
    <property type="match status" value="1"/>
</dbReference>
<feature type="region of interest" description="Disordered" evidence="1">
    <location>
        <begin position="47"/>
        <end position="95"/>
    </location>
</feature>
<dbReference type="SUPFAM" id="SSF54106">
    <property type="entry name" value="LysM domain"/>
    <property type="match status" value="1"/>
</dbReference>
<dbReference type="CDD" id="cd00118">
    <property type="entry name" value="LysM"/>
    <property type="match status" value="1"/>
</dbReference>
<protein>
    <submittedName>
        <fullName evidence="3">LysM peptidoglycan-binding domain-containing protein</fullName>
    </submittedName>
</protein>
<proteinExistence type="predicted"/>
<dbReference type="SMART" id="SM00257">
    <property type="entry name" value="LysM"/>
    <property type="match status" value="1"/>
</dbReference>
<feature type="compositionally biased region" description="Acidic residues" evidence="1">
    <location>
        <begin position="80"/>
        <end position="89"/>
    </location>
</feature>
<dbReference type="Proteomes" id="UP000371977">
    <property type="component" value="Unassembled WGS sequence"/>
</dbReference>
<dbReference type="InterPro" id="IPR018392">
    <property type="entry name" value="LysM"/>
</dbReference>
<organism evidence="3 4">
    <name type="scientific">Weissella muntiaci</name>
    <dbReference type="NCBI Taxonomy" id="2508881"/>
    <lineage>
        <taxon>Bacteria</taxon>
        <taxon>Bacillati</taxon>
        <taxon>Bacillota</taxon>
        <taxon>Bacilli</taxon>
        <taxon>Lactobacillales</taxon>
        <taxon>Lactobacillaceae</taxon>
        <taxon>Weissella</taxon>
    </lineage>
</organism>
<feature type="compositionally biased region" description="Low complexity" evidence="1">
    <location>
        <begin position="47"/>
        <end position="71"/>
    </location>
</feature>
<evidence type="ECO:0000313" key="4">
    <source>
        <dbReference type="Proteomes" id="UP000371977"/>
    </source>
</evidence>
<keyword evidence="4" id="KW-1185">Reference proteome</keyword>
<dbReference type="PROSITE" id="PS51782">
    <property type="entry name" value="LYSM"/>
    <property type="match status" value="1"/>
</dbReference>
<evidence type="ECO:0000313" key="3">
    <source>
        <dbReference type="EMBL" id="TYC49906.1"/>
    </source>
</evidence>
<dbReference type="EMBL" id="SDGZ01000013">
    <property type="protein sequence ID" value="TYC49906.1"/>
    <property type="molecule type" value="Genomic_DNA"/>
</dbReference>
<evidence type="ECO:0000259" key="2">
    <source>
        <dbReference type="PROSITE" id="PS51782"/>
    </source>
</evidence>
<sequence>MATYADVLVTKDNTVSEIKDWLVKHNQEAPSNATKAELLELVNATVAAESGTSESESTTTDTSASESTSESDVLGSESETIVEPDEPAVDDPRYTVKDGDTIASVATSFHLSVAKLRQFNLPLKYTLTVGQQLNVTQ</sequence>
<dbReference type="OrthoDB" id="2065410at2"/>
<dbReference type="Gene3D" id="3.10.350.10">
    <property type="entry name" value="LysM domain"/>
    <property type="match status" value="1"/>
</dbReference>
<dbReference type="AlphaFoldDB" id="A0A6C2C8K2"/>
<gene>
    <name evidence="3" type="ORF">ESZ50_04760</name>
</gene>
<feature type="domain" description="LysM" evidence="2">
    <location>
        <begin position="92"/>
        <end position="135"/>
    </location>
</feature>
<dbReference type="InterPro" id="IPR036779">
    <property type="entry name" value="LysM_dom_sf"/>
</dbReference>